<evidence type="ECO:0000313" key="1">
    <source>
        <dbReference type="EMBL" id="KAJ1102931.1"/>
    </source>
</evidence>
<protein>
    <submittedName>
        <fullName evidence="1">Uncharacterized protein</fullName>
    </submittedName>
</protein>
<gene>
    <name evidence="1" type="ORF">NDU88_000370</name>
</gene>
<proteinExistence type="predicted"/>
<dbReference type="EMBL" id="JANPWB010000013">
    <property type="protein sequence ID" value="KAJ1102931.1"/>
    <property type="molecule type" value="Genomic_DNA"/>
</dbReference>
<name>A0AAV7MGM5_PLEWA</name>
<sequence length="76" mass="7944">MYTLDLSTARLWLGGPGPALGLWLGSGALARLWLGGPGPALGLWPGSGSAAPLEVRVRAPGRTSPSRPRGRWNQEV</sequence>
<accession>A0AAV7MGM5</accession>
<reference evidence="1" key="1">
    <citation type="journal article" date="2022" name="bioRxiv">
        <title>Sequencing and chromosome-scale assembly of the giantPleurodeles waltlgenome.</title>
        <authorList>
            <person name="Brown T."/>
            <person name="Elewa A."/>
            <person name="Iarovenko S."/>
            <person name="Subramanian E."/>
            <person name="Araus A.J."/>
            <person name="Petzold A."/>
            <person name="Susuki M."/>
            <person name="Suzuki K.-i.T."/>
            <person name="Hayashi T."/>
            <person name="Toyoda A."/>
            <person name="Oliveira C."/>
            <person name="Osipova E."/>
            <person name="Leigh N.D."/>
            <person name="Simon A."/>
            <person name="Yun M.H."/>
        </authorList>
    </citation>
    <scope>NUCLEOTIDE SEQUENCE</scope>
    <source>
        <strain evidence="1">20211129_DDA</strain>
        <tissue evidence="1">Liver</tissue>
    </source>
</reference>
<evidence type="ECO:0000313" key="2">
    <source>
        <dbReference type="Proteomes" id="UP001066276"/>
    </source>
</evidence>
<comment type="caution">
    <text evidence="1">The sequence shown here is derived from an EMBL/GenBank/DDBJ whole genome shotgun (WGS) entry which is preliminary data.</text>
</comment>
<dbReference type="AlphaFoldDB" id="A0AAV7MGM5"/>
<organism evidence="1 2">
    <name type="scientific">Pleurodeles waltl</name>
    <name type="common">Iberian ribbed newt</name>
    <dbReference type="NCBI Taxonomy" id="8319"/>
    <lineage>
        <taxon>Eukaryota</taxon>
        <taxon>Metazoa</taxon>
        <taxon>Chordata</taxon>
        <taxon>Craniata</taxon>
        <taxon>Vertebrata</taxon>
        <taxon>Euteleostomi</taxon>
        <taxon>Amphibia</taxon>
        <taxon>Batrachia</taxon>
        <taxon>Caudata</taxon>
        <taxon>Salamandroidea</taxon>
        <taxon>Salamandridae</taxon>
        <taxon>Pleurodelinae</taxon>
        <taxon>Pleurodeles</taxon>
    </lineage>
</organism>
<keyword evidence="2" id="KW-1185">Reference proteome</keyword>
<dbReference type="Proteomes" id="UP001066276">
    <property type="component" value="Chromosome 9"/>
</dbReference>